<dbReference type="EMBL" id="CP017886">
    <property type="protein sequence ID" value="APC14508.1"/>
    <property type="molecule type" value="Genomic_DNA"/>
</dbReference>
<evidence type="ECO:0000313" key="2">
    <source>
        <dbReference type="EMBL" id="APC14508.1"/>
    </source>
</evidence>
<keyword evidence="1" id="KW-0472">Membrane</keyword>
<organism evidence="2 3">
    <name type="scientific">Pseudomonas frederiksbergensis</name>
    <dbReference type="NCBI Taxonomy" id="104087"/>
    <lineage>
        <taxon>Bacteria</taxon>
        <taxon>Pseudomonadati</taxon>
        <taxon>Pseudomonadota</taxon>
        <taxon>Gammaproteobacteria</taxon>
        <taxon>Pseudomonadales</taxon>
        <taxon>Pseudomonadaceae</taxon>
        <taxon>Pseudomonas</taxon>
    </lineage>
</organism>
<keyword evidence="1" id="KW-0812">Transmembrane</keyword>
<accession>A0A1J0EFC6</accession>
<proteinExistence type="predicted"/>
<name>A0A1J0EFC6_9PSED</name>
<keyword evidence="1" id="KW-1133">Transmembrane helix</keyword>
<dbReference type="Proteomes" id="UP000182567">
    <property type="component" value="Chromosome"/>
</dbReference>
<reference evidence="3" key="1">
    <citation type="submission" date="2016-10" db="EMBL/GenBank/DDBJ databases">
        <title>Pseudomonas frederiksbergensis ERGS4:02 complete genome.</title>
        <authorList>
            <person name="Kumar R."/>
            <person name="Acharya V."/>
            <person name="Singh D."/>
        </authorList>
    </citation>
    <scope>NUCLEOTIDE SEQUENCE [LARGE SCALE GENOMIC DNA]</scope>
    <source>
        <strain evidence="3">ERGS4:02</strain>
    </source>
</reference>
<sequence length="82" mass="9586">MHFFIPTDSRHLKGSGSIVQFFKLVFDQASIILPLFRIIWLELVAVLLRVIRTDRLNWFFSTWCLRIGLHGSPLVRPAVDTY</sequence>
<evidence type="ECO:0000313" key="3">
    <source>
        <dbReference type="Proteomes" id="UP000182567"/>
    </source>
</evidence>
<feature type="transmembrane region" description="Helical" evidence="1">
    <location>
        <begin position="31"/>
        <end position="51"/>
    </location>
</feature>
<dbReference type="AlphaFoldDB" id="A0A1J0EFC6"/>
<gene>
    <name evidence="2" type="ORF">BLL42_01685</name>
</gene>
<protein>
    <submittedName>
        <fullName evidence="2">Uncharacterized protein</fullName>
    </submittedName>
</protein>
<evidence type="ECO:0000256" key="1">
    <source>
        <dbReference type="SAM" id="Phobius"/>
    </source>
</evidence>